<dbReference type="WBParaSite" id="ES5_v2.g13229.t1">
    <property type="protein sequence ID" value="ES5_v2.g13229.t1"/>
    <property type="gene ID" value="ES5_v2.g13229"/>
</dbReference>
<dbReference type="Proteomes" id="UP000887579">
    <property type="component" value="Unplaced"/>
</dbReference>
<accession>A0AC34F8L9</accession>
<proteinExistence type="predicted"/>
<evidence type="ECO:0000313" key="2">
    <source>
        <dbReference type="WBParaSite" id="ES5_v2.g13229.t1"/>
    </source>
</evidence>
<evidence type="ECO:0000313" key="1">
    <source>
        <dbReference type="Proteomes" id="UP000887579"/>
    </source>
</evidence>
<name>A0AC34F8L9_9BILA</name>
<reference evidence="2" key="1">
    <citation type="submission" date="2022-11" db="UniProtKB">
        <authorList>
            <consortium name="WormBaseParasite"/>
        </authorList>
    </citation>
    <scope>IDENTIFICATION</scope>
</reference>
<protein>
    <submittedName>
        <fullName evidence="2">Major facilitator superfamily (MFS) profile domain-containing protein</fullName>
    </submittedName>
</protein>
<organism evidence="1 2">
    <name type="scientific">Panagrolaimus sp. ES5</name>
    <dbReference type="NCBI Taxonomy" id="591445"/>
    <lineage>
        <taxon>Eukaryota</taxon>
        <taxon>Metazoa</taxon>
        <taxon>Ecdysozoa</taxon>
        <taxon>Nematoda</taxon>
        <taxon>Chromadorea</taxon>
        <taxon>Rhabditida</taxon>
        <taxon>Tylenchina</taxon>
        <taxon>Panagrolaimomorpha</taxon>
        <taxon>Panagrolaimoidea</taxon>
        <taxon>Panagrolaimidae</taxon>
        <taxon>Panagrolaimus</taxon>
    </lineage>
</organism>
<sequence length="80" mass="8998">MGKGSFLVGSIIGGHLGDWYGRQFLFYMCQLGIVITSCMTTAARDWQGYSVCQALNGLMYGMLEVESITLLMEYTNNRWV</sequence>